<gene>
    <name evidence="1" type="ORF">Q8F55_004443</name>
</gene>
<accession>A0ABR3Q7E0</accession>
<comment type="caution">
    <text evidence="1">The sequence shown here is derived from an EMBL/GenBank/DDBJ whole genome shotgun (WGS) entry which is preliminary data.</text>
</comment>
<proteinExistence type="predicted"/>
<dbReference type="GeneID" id="95985486"/>
<dbReference type="Proteomes" id="UP001565368">
    <property type="component" value="Unassembled WGS sequence"/>
</dbReference>
<protein>
    <submittedName>
        <fullName evidence="1">Uncharacterized protein</fullName>
    </submittedName>
</protein>
<organism evidence="1 2">
    <name type="scientific">Vanrija albida</name>
    <dbReference type="NCBI Taxonomy" id="181172"/>
    <lineage>
        <taxon>Eukaryota</taxon>
        <taxon>Fungi</taxon>
        <taxon>Dikarya</taxon>
        <taxon>Basidiomycota</taxon>
        <taxon>Agaricomycotina</taxon>
        <taxon>Tremellomycetes</taxon>
        <taxon>Trichosporonales</taxon>
        <taxon>Trichosporonaceae</taxon>
        <taxon>Vanrija</taxon>
    </lineage>
</organism>
<reference evidence="1 2" key="1">
    <citation type="submission" date="2023-08" db="EMBL/GenBank/DDBJ databases">
        <title>Annotated Genome Sequence of Vanrija albida AlHP1.</title>
        <authorList>
            <person name="Herzog R."/>
        </authorList>
    </citation>
    <scope>NUCLEOTIDE SEQUENCE [LARGE SCALE GENOMIC DNA]</scope>
    <source>
        <strain evidence="1 2">AlHP1</strain>
    </source>
</reference>
<sequence>MAPGDKLDAALNTLVGKLKAMEKFDKTKFALSLDEIWVFVLDYDWQTNGSPGTTAQRGGSQPLLTLTAKEGEFSYSKDAPTKGTQVYALQGPEDLFVSFITPNDVWAEQKLDSWTLLSGGRDKNTQDDVAYFLDQLSWAAYQIDGDKGIKEQATKLGLPKSSEAFLRVYFAVRNLMSENNPAKGNFLEQMKPKDIYDFVVKGDNPDPVRLRVNTGSHQPGSGSVTFNVKNDNTAKITWVTDDETFYNAVVKYDKKTTDEAFAAGKITVSPKPATKADKDWAAYLFDHLVFNFGTFGRYT</sequence>
<evidence type="ECO:0000313" key="1">
    <source>
        <dbReference type="EMBL" id="KAL1410432.1"/>
    </source>
</evidence>
<name>A0ABR3Q7E0_9TREE</name>
<dbReference type="RefSeq" id="XP_069210376.1">
    <property type="nucleotide sequence ID" value="XM_069352958.1"/>
</dbReference>
<dbReference type="EMBL" id="JBBXJM010000003">
    <property type="protein sequence ID" value="KAL1410432.1"/>
    <property type="molecule type" value="Genomic_DNA"/>
</dbReference>
<evidence type="ECO:0000313" key="2">
    <source>
        <dbReference type="Proteomes" id="UP001565368"/>
    </source>
</evidence>
<keyword evidence="2" id="KW-1185">Reference proteome</keyword>